<sequence>MDQTSHVPVSRSCQSIYTHVHGAGAWIRLVMCCQSIYTHMEPALGIFVFLIPGTLNLFSKYNGGEEKLLWTSTGTHGNRWHRETVTLTSQKYQLIFEALRDGSVGHIAIDDITVMSGSCAPPTRCSFEAGSCGFSSEGTNKWNLHRNLPFNQQPGPSHDHTLQSFSGHYMVVDTSSKKSALLTSSVYSAHPDQGCLNFWYQMGGANPGTLIVYMEEDTGKKKKKEILRISGAKPGSWRHGQAAIQAQGQWKLLLEAVGAGGDRSYIAVDDIHINHHRCHESVSSSSSAVSCDFERGPCSWTNVRIPLIDTYDWDWTDGAATNRPSSTPDKDRNLGSSEGHYVFVDTGAMHTEGSSAWLISDHLPETTGSCFTFSHRTDSADHFHVGELVLYVTSAQGLLPVWGLHGYHSSDWQEEKLQLNSSGEFQIVFEAMKGTRPHSAVISLDDLQYTPDTLCHTVEKPKGKGNSGEIWAIVIGVIIAVLCLVLVFLLYRRWKRNVQNSPGLPDQEDQIDGFDNVVYDTDPSES</sequence>
<keyword evidence="4" id="KW-1185">Reference proteome</keyword>
<evidence type="ECO:0000256" key="1">
    <source>
        <dbReference type="SAM" id="Phobius"/>
    </source>
</evidence>
<evidence type="ECO:0000313" key="3">
    <source>
        <dbReference type="EMBL" id="KAG8561257.1"/>
    </source>
</evidence>
<dbReference type="CDD" id="cd06263">
    <property type="entry name" value="MAM"/>
    <property type="match status" value="2"/>
</dbReference>
<dbReference type="Pfam" id="PF00629">
    <property type="entry name" value="MAM"/>
    <property type="match status" value="3"/>
</dbReference>
<dbReference type="InterPro" id="IPR000998">
    <property type="entry name" value="MAM_dom"/>
</dbReference>
<keyword evidence="1" id="KW-0812">Transmembrane</keyword>
<dbReference type="PROSITE" id="PS50060">
    <property type="entry name" value="MAM_2"/>
    <property type="match status" value="3"/>
</dbReference>
<keyword evidence="1" id="KW-1133">Transmembrane helix</keyword>
<evidence type="ECO:0000313" key="4">
    <source>
        <dbReference type="Proteomes" id="UP000824782"/>
    </source>
</evidence>
<dbReference type="PANTHER" id="PTHR23282">
    <property type="entry name" value="APICAL ENDOSOMAL GLYCOPROTEIN PRECURSOR"/>
    <property type="match status" value="1"/>
</dbReference>
<dbReference type="AlphaFoldDB" id="A0AAV7AMK8"/>
<organism evidence="3 4">
    <name type="scientific">Engystomops pustulosus</name>
    <name type="common">Tungara frog</name>
    <name type="synonym">Physalaemus pustulosus</name>
    <dbReference type="NCBI Taxonomy" id="76066"/>
    <lineage>
        <taxon>Eukaryota</taxon>
        <taxon>Metazoa</taxon>
        <taxon>Chordata</taxon>
        <taxon>Craniata</taxon>
        <taxon>Vertebrata</taxon>
        <taxon>Euteleostomi</taxon>
        <taxon>Amphibia</taxon>
        <taxon>Batrachia</taxon>
        <taxon>Anura</taxon>
        <taxon>Neobatrachia</taxon>
        <taxon>Hyloidea</taxon>
        <taxon>Leptodactylidae</taxon>
        <taxon>Leiuperinae</taxon>
        <taxon>Engystomops</taxon>
    </lineage>
</organism>
<protein>
    <recommendedName>
        <fullName evidence="2">MAM domain-containing protein</fullName>
    </recommendedName>
</protein>
<name>A0AAV7AMK8_ENGPU</name>
<dbReference type="GO" id="GO:0016020">
    <property type="term" value="C:membrane"/>
    <property type="evidence" value="ECO:0007669"/>
    <property type="project" value="InterPro"/>
</dbReference>
<feature type="transmembrane region" description="Helical" evidence="1">
    <location>
        <begin position="470"/>
        <end position="491"/>
    </location>
</feature>
<dbReference type="Gene3D" id="2.60.120.200">
    <property type="match status" value="3"/>
</dbReference>
<dbReference type="PANTHER" id="PTHR23282:SF129">
    <property type="entry name" value="APICAL ENDOSOMAL GLYCOPROTEIN"/>
    <property type="match status" value="1"/>
</dbReference>
<gene>
    <name evidence="3" type="ORF">GDO81_015309</name>
</gene>
<proteinExistence type="predicted"/>
<feature type="domain" description="MAM" evidence="2">
    <location>
        <begin position="289"/>
        <end position="457"/>
    </location>
</feature>
<reference evidence="3" key="1">
    <citation type="thesis" date="2020" institute="ProQuest LLC" country="789 East Eisenhower Parkway, Ann Arbor, MI, USA">
        <title>Comparative Genomics and Chromosome Evolution.</title>
        <authorList>
            <person name="Mudd A.B."/>
        </authorList>
    </citation>
    <scope>NUCLEOTIDE SEQUENCE</scope>
    <source>
        <strain evidence="3">237g6f4</strain>
        <tissue evidence="3">Blood</tissue>
    </source>
</reference>
<dbReference type="SMART" id="SM00137">
    <property type="entry name" value="MAM"/>
    <property type="match status" value="2"/>
</dbReference>
<evidence type="ECO:0000259" key="2">
    <source>
        <dbReference type="PROSITE" id="PS50060"/>
    </source>
</evidence>
<dbReference type="InterPro" id="IPR013320">
    <property type="entry name" value="ConA-like_dom_sf"/>
</dbReference>
<feature type="domain" description="MAM" evidence="2">
    <location>
        <begin position="123"/>
        <end position="280"/>
    </location>
</feature>
<comment type="caution">
    <text evidence="3">The sequence shown here is derived from an EMBL/GenBank/DDBJ whole genome shotgun (WGS) entry which is preliminary data.</text>
</comment>
<dbReference type="Proteomes" id="UP000824782">
    <property type="component" value="Unassembled WGS sequence"/>
</dbReference>
<accession>A0AAV7AMK8</accession>
<dbReference type="EMBL" id="WNYA01000007">
    <property type="protein sequence ID" value="KAG8561257.1"/>
    <property type="molecule type" value="Genomic_DNA"/>
</dbReference>
<keyword evidence="1" id="KW-0472">Membrane</keyword>
<feature type="domain" description="MAM" evidence="2">
    <location>
        <begin position="52"/>
        <end position="121"/>
    </location>
</feature>
<dbReference type="SUPFAM" id="SSF49899">
    <property type="entry name" value="Concanavalin A-like lectins/glucanases"/>
    <property type="match status" value="3"/>
</dbReference>
<dbReference type="InterPro" id="IPR051560">
    <property type="entry name" value="MAM_domain-containing"/>
</dbReference>